<dbReference type="AlphaFoldDB" id="A0A963Z182"/>
<evidence type="ECO:0000256" key="9">
    <source>
        <dbReference type="SAM" id="Phobius"/>
    </source>
</evidence>
<feature type="transmembrane region" description="Helical" evidence="9">
    <location>
        <begin position="100"/>
        <end position="122"/>
    </location>
</feature>
<dbReference type="RefSeq" id="WP_227307337.1">
    <property type="nucleotide sequence ID" value="NZ_JAESVA010000003.1"/>
</dbReference>
<dbReference type="PANTHER" id="PTHR11795">
    <property type="entry name" value="BRANCHED-CHAIN AMINO ACID TRANSPORT SYSTEM PERMEASE PROTEIN LIVH"/>
    <property type="match status" value="1"/>
</dbReference>
<dbReference type="Proteomes" id="UP000721844">
    <property type="component" value="Unassembled WGS sequence"/>
</dbReference>
<comment type="similarity">
    <text evidence="8">Belongs to the binding-protein-dependent transport system permease family. LivHM subfamily.</text>
</comment>
<comment type="caution">
    <text evidence="10">The sequence shown here is derived from an EMBL/GenBank/DDBJ whole genome shotgun (WGS) entry which is preliminary data.</text>
</comment>
<dbReference type="Pfam" id="PF02653">
    <property type="entry name" value="BPD_transp_2"/>
    <property type="match status" value="1"/>
</dbReference>
<keyword evidence="11" id="KW-1185">Reference proteome</keyword>
<proteinExistence type="inferred from homology"/>
<evidence type="ECO:0000256" key="7">
    <source>
        <dbReference type="ARBA" id="ARBA00023136"/>
    </source>
</evidence>
<dbReference type="GO" id="GO:0005886">
    <property type="term" value="C:plasma membrane"/>
    <property type="evidence" value="ECO:0007669"/>
    <property type="project" value="UniProtKB-SubCell"/>
</dbReference>
<evidence type="ECO:0000256" key="8">
    <source>
        <dbReference type="ARBA" id="ARBA00037998"/>
    </source>
</evidence>
<keyword evidence="5" id="KW-0029">Amino-acid transport</keyword>
<gene>
    <name evidence="10" type="ORF">ACELLULO517_10575</name>
</gene>
<dbReference type="GO" id="GO:0006865">
    <property type="term" value="P:amino acid transport"/>
    <property type="evidence" value="ECO:0007669"/>
    <property type="project" value="UniProtKB-KW"/>
</dbReference>
<evidence type="ECO:0000256" key="1">
    <source>
        <dbReference type="ARBA" id="ARBA00004651"/>
    </source>
</evidence>
<feature type="transmembrane region" description="Helical" evidence="9">
    <location>
        <begin position="266"/>
        <end position="285"/>
    </location>
</feature>
<feature type="transmembrane region" description="Helical" evidence="9">
    <location>
        <begin position="234"/>
        <end position="259"/>
    </location>
</feature>
<evidence type="ECO:0000313" key="11">
    <source>
        <dbReference type="Proteomes" id="UP000721844"/>
    </source>
</evidence>
<name>A0A963Z182_9PROT</name>
<feature type="transmembrane region" description="Helical" evidence="9">
    <location>
        <begin position="197"/>
        <end position="222"/>
    </location>
</feature>
<evidence type="ECO:0000256" key="5">
    <source>
        <dbReference type="ARBA" id="ARBA00022970"/>
    </source>
</evidence>
<evidence type="ECO:0000256" key="6">
    <source>
        <dbReference type="ARBA" id="ARBA00022989"/>
    </source>
</evidence>
<comment type="subcellular location">
    <subcellularLocation>
        <location evidence="1">Cell membrane</location>
        <topology evidence="1">Multi-pass membrane protein</topology>
    </subcellularLocation>
</comment>
<feature type="transmembrane region" description="Helical" evidence="9">
    <location>
        <begin position="67"/>
        <end position="88"/>
    </location>
</feature>
<feature type="transmembrane region" description="Helical" evidence="9">
    <location>
        <begin position="148"/>
        <end position="168"/>
    </location>
</feature>
<evidence type="ECO:0000313" key="10">
    <source>
        <dbReference type="EMBL" id="MCB8880676.1"/>
    </source>
</evidence>
<accession>A0A963Z182</accession>
<organism evidence="10 11">
    <name type="scientific">Acidisoma cellulosilyticum</name>
    <dbReference type="NCBI Taxonomy" id="2802395"/>
    <lineage>
        <taxon>Bacteria</taxon>
        <taxon>Pseudomonadati</taxon>
        <taxon>Pseudomonadota</taxon>
        <taxon>Alphaproteobacteria</taxon>
        <taxon>Acetobacterales</taxon>
        <taxon>Acidocellaceae</taxon>
        <taxon>Acidisoma</taxon>
    </lineage>
</organism>
<feature type="transmembrane region" description="Helical" evidence="9">
    <location>
        <begin position="12"/>
        <end position="35"/>
    </location>
</feature>
<dbReference type="PANTHER" id="PTHR11795:SF442">
    <property type="entry name" value="ABC TRANSPORTER ATP-BINDING PROTEIN"/>
    <property type="match status" value="1"/>
</dbReference>
<protein>
    <submittedName>
        <fullName evidence="10">Branched-chain amino acid ABC transporter permease</fullName>
    </submittedName>
</protein>
<evidence type="ECO:0000256" key="3">
    <source>
        <dbReference type="ARBA" id="ARBA00022475"/>
    </source>
</evidence>
<keyword evidence="3" id="KW-1003">Cell membrane</keyword>
<keyword evidence="2" id="KW-0813">Transport</keyword>
<dbReference type="InterPro" id="IPR052157">
    <property type="entry name" value="BCAA_transport_permease"/>
</dbReference>
<feature type="transmembrane region" description="Helical" evidence="9">
    <location>
        <begin position="42"/>
        <end position="61"/>
    </location>
</feature>
<keyword evidence="7 9" id="KW-0472">Membrane</keyword>
<reference evidence="10 11" key="1">
    <citation type="journal article" date="2021" name="Microorganisms">
        <title>Acidisoma silvae sp. nov. and Acidisomacellulosilytica sp. nov., Two Acidophilic Bacteria Isolated from Decaying Wood, Hydrolyzing Cellulose and Producing Poly-3-hydroxybutyrate.</title>
        <authorList>
            <person name="Mieszkin S."/>
            <person name="Pouder E."/>
            <person name="Uroz S."/>
            <person name="Simon-Colin C."/>
            <person name="Alain K."/>
        </authorList>
    </citation>
    <scope>NUCLEOTIDE SEQUENCE [LARGE SCALE GENOMIC DNA]</scope>
    <source>
        <strain evidence="10 11">HW T5.17</strain>
    </source>
</reference>
<keyword evidence="6 9" id="KW-1133">Transmembrane helix</keyword>
<dbReference type="CDD" id="cd06582">
    <property type="entry name" value="TM_PBP1_LivH_like"/>
    <property type="match status" value="1"/>
</dbReference>
<keyword evidence="4 9" id="KW-0812">Transmembrane</keyword>
<evidence type="ECO:0000256" key="4">
    <source>
        <dbReference type="ARBA" id="ARBA00022692"/>
    </source>
</evidence>
<dbReference type="GO" id="GO:0022857">
    <property type="term" value="F:transmembrane transporter activity"/>
    <property type="evidence" value="ECO:0007669"/>
    <property type="project" value="InterPro"/>
</dbReference>
<dbReference type="InterPro" id="IPR001851">
    <property type="entry name" value="ABC_transp_permease"/>
</dbReference>
<dbReference type="EMBL" id="JAESVA010000003">
    <property type="protein sequence ID" value="MCB8880676.1"/>
    <property type="molecule type" value="Genomic_DNA"/>
</dbReference>
<sequence length="295" mass="30757">MVMVFGKPLPLLFGQLLLGLINGSFYAILSMGLAIIFGLLRIINFAHGAMFMVGAFVTWGLLTYLGIGFWGAIICAPLLVGLLGLVLERVLIRPIYKLDILYGLLLTFGLAQVLQGLATNFFGVSGVSYDPPAAFARVVNLGFMYMPLYRGFVVFAAIIVCGGTWFVVEKTRLGALLRAATENPALVQSFGVNVPRLLALTFGGGVALAGLAGVLAAPLYAVNPGMGSDLIDTVFAVVVIGGMGSIGGAILTGFGLGIIEGFTDVFYPPGSAVVVFVVMAIVLLARPAGLFGKAA</sequence>
<evidence type="ECO:0000256" key="2">
    <source>
        <dbReference type="ARBA" id="ARBA00022448"/>
    </source>
</evidence>